<evidence type="ECO:0000256" key="1">
    <source>
        <dbReference type="SAM" id="Phobius"/>
    </source>
</evidence>
<dbReference type="InterPro" id="IPR013491">
    <property type="entry name" value="Tape_meas_N"/>
</dbReference>
<keyword evidence="6" id="KW-1185">Reference proteome</keyword>
<evidence type="ECO:0000313" key="3">
    <source>
        <dbReference type="EMBL" id="PLS24337.1"/>
    </source>
</evidence>
<protein>
    <submittedName>
        <fullName evidence="3">Tail protein</fullName>
    </submittedName>
    <submittedName>
        <fullName evidence="4">Tape measure protein</fullName>
    </submittedName>
</protein>
<organism evidence="3 5">
    <name type="scientific">Bifidobacterium imperatoris</name>
    <dbReference type="NCBI Taxonomy" id="2020965"/>
    <lineage>
        <taxon>Bacteria</taxon>
        <taxon>Bacillati</taxon>
        <taxon>Actinomycetota</taxon>
        <taxon>Actinomycetes</taxon>
        <taxon>Bifidobacteriales</taxon>
        <taxon>Bifidobacteriaceae</taxon>
        <taxon>Bifidobacterium</taxon>
    </lineage>
</organism>
<dbReference type="EMBL" id="NMWV01000023">
    <property type="protein sequence ID" value="PLS24337.1"/>
    <property type="molecule type" value="Genomic_DNA"/>
</dbReference>
<sequence>MGKSAIMSVRITGNSDDAVKAFEKATAKASAFGSFMGNIAAKGVSMLWDKLKGFTGAVMEMSDSTDKFKNTMSFAGIDTAAVDKATAAARKYADETVYDLSTIQNTTAQLAANGIGDYTGLTEAAGNLNAVAGGNAETFKSVAMVMTQTAGAGKLTTENWNQLTDAIPGAAGRLQEAMLKAGAYTGNFRDAMEEGEITADEFNAAIMELGMTDVAKQAATSTQTMEGALGNLEAAVTGGLTDAFNLVKPMVTSAIGGAAEKITAFSSKATSALKGIISLVKDGTFTSEFAQAFNVSEDSGLVSAILTIRDTAIGVFDAVKSRADSVKAGFDSLTQGVGAVLGPIVQFAADTFGLTGNLDAGADASRTFGDILDAIADTLDAAGTWMQENAQWLGSLVVGIGGAVAAYQAWQTAIGVWQAATKLATGVQAAFNLVMNANPIMLVITAIAALVAALVWFFTQTETGRQIWSNFTNWLGTCVNNIIGFFQALPGRIGAFFSNAAQSVTNTWNNVVDWFRGLPGRILNAIGNVGNTLYNAGKSIIDGFLNGLKAAWDNVTGFVGGIADWIKEHKGPPSYDKILLTNNGRLIMQGFAKGLTTGFDRDVRRSIARINGGLAGMSFGVQAGFDGTPSIQPMTVNITVNGVLDGEDAAKRIRQVLRDWDRKRS</sequence>
<feature type="transmembrane region" description="Helical" evidence="1">
    <location>
        <begin position="440"/>
        <end position="459"/>
    </location>
</feature>
<evidence type="ECO:0000259" key="2">
    <source>
        <dbReference type="Pfam" id="PF20155"/>
    </source>
</evidence>
<evidence type="ECO:0000313" key="4">
    <source>
        <dbReference type="EMBL" id="QSY56959.1"/>
    </source>
</evidence>
<evidence type="ECO:0000313" key="5">
    <source>
        <dbReference type="Proteomes" id="UP000234855"/>
    </source>
</evidence>
<dbReference type="AlphaFoldDB" id="A0A2N5IQW1"/>
<name>A0A2N5IQW1_9BIFI</name>
<dbReference type="Proteomes" id="UP000663067">
    <property type="component" value="Chromosome"/>
</dbReference>
<dbReference type="Pfam" id="PF20155">
    <property type="entry name" value="TMP_3"/>
    <property type="match status" value="1"/>
</dbReference>
<accession>A0A2N5IQW1</accession>
<dbReference type="Proteomes" id="UP000234855">
    <property type="component" value="Unassembled WGS sequence"/>
</dbReference>
<gene>
    <name evidence="4" type="ORF">BLI708_06690</name>
    <name evidence="3" type="ORF">Tam1G_1600</name>
</gene>
<proteinExistence type="predicted"/>
<keyword evidence="1" id="KW-0812">Transmembrane</keyword>
<reference evidence="4 6" key="2">
    <citation type="submission" date="2021-03" db="EMBL/GenBank/DDBJ databases">
        <title>Genome sequencing of Bifidobacterium imperatoris JCM 32708.</title>
        <authorList>
            <person name="Kim J."/>
        </authorList>
    </citation>
    <scope>NUCLEOTIDE SEQUENCE [LARGE SCALE GENOMIC DNA]</scope>
    <source>
        <strain evidence="4 6">JCM 32708</strain>
    </source>
</reference>
<reference evidence="3 5" key="1">
    <citation type="submission" date="2017-07" db="EMBL/GenBank/DDBJ databases">
        <title>Bifidobacterium novel species.</title>
        <authorList>
            <person name="Lugli G.A."/>
            <person name="Milani C."/>
            <person name="Duranti S."/>
            <person name="Mangifesta M."/>
        </authorList>
    </citation>
    <scope>NUCLEOTIDE SEQUENCE [LARGE SCALE GENOMIC DNA]</scope>
    <source>
        <strain evidence="3 5">45</strain>
    </source>
</reference>
<dbReference type="NCBIfam" id="TIGR02675">
    <property type="entry name" value="tape_meas_nterm"/>
    <property type="match status" value="1"/>
</dbReference>
<feature type="domain" description="Tape measure protein N-terminal" evidence="2">
    <location>
        <begin position="57"/>
        <end position="240"/>
    </location>
</feature>
<dbReference type="RefSeq" id="WP_101626140.1">
    <property type="nucleotide sequence ID" value="NZ_CP071591.1"/>
</dbReference>
<dbReference type="EMBL" id="CP071591">
    <property type="protein sequence ID" value="QSY56959.1"/>
    <property type="molecule type" value="Genomic_DNA"/>
</dbReference>
<keyword evidence="1" id="KW-0472">Membrane</keyword>
<evidence type="ECO:0000313" key="6">
    <source>
        <dbReference type="Proteomes" id="UP000663067"/>
    </source>
</evidence>
<keyword evidence="1" id="KW-1133">Transmembrane helix</keyword>